<protein>
    <recommendedName>
        <fullName evidence="5">Protein-lysine N-methyltransferase EFM4</fullName>
        <ecNumber evidence="5">2.1.1.-</ecNumber>
    </recommendedName>
    <alternativeName>
        <fullName evidence="5">Elongation factor methyltransferase 4</fullName>
    </alternativeName>
</protein>
<dbReference type="OrthoDB" id="10069295at2759"/>
<comment type="subcellular location">
    <subcellularLocation>
        <location evidence="5">Cytoplasm</location>
    </subcellularLocation>
</comment>
<dbReference type="STRING" id="1182542.W9Y239"/>
<name>W9Y239_9EURO</name>
<feature type="compositionally biased region" description="Basic and acidic residues" evidence="6">
    <location>
        <begin position="9"/>
        <end position="23"/>
    </location>
</feature>
<evidence type="ECO:0000313" key="8">
    <source>
        <dbReference type="EMBL" id="EXJ86558.1"/>
    </source>
</evidence>
<dbReference type="PANTHER" id="PTHR12843:SF5">
    <property type="entry name" value="EEF1A LYSINE METHYLTRANSFERASE 2"/>
    <property type="match status" value="1"/>
</dbReference>
<comment type="function">
    <text evidence="5">S-adenosyl-L-methionine-dependent protein-lysine N-methyltransferase that mono- and dimethylates elongation factor 1-alpha at 'Lys-316'. May play a role in intracellular transport.</text>
</comment>
<accession>W9Y239</accession>
<dbReference type="SUPFAM" id="SSF53335">
    <property type="entry name" value="S-adenosyl-L-methionine-dependent methyltransferases"/>
    <property type="match status" value="1"/>
</dbReference>
<dbReference type="GO" id="GO:0016192">
    <property type="term" value="P:vesicle-mediated transport"/>
    <property type="evidence" value="ECO:0007669"/>
    <property type="project" value="UniProtKB-UniRule"/>
</dbReference>
<evidence type="ECO:0000259" key="7">
    <source>
        <dbReference type="Pfam" id="PF13847"/>
    </source>
</evidence>
<comment type="similarity">
    <text evidence="5">Belongs to the class I-like SAM-binding methyltransferase superfamily. EFM4 family.</text>
</comment>
<keyword evidence="1 5" id="KW-0963">Cytoplasm</keyword>
<feature type="region of interest" description="Disordered" evidence="6">
    <location>
        <begin position="98"/>
        <end position="126"/>
    </location>
</feature>
<dbReference type="EC" id="2.1.1.-" evidence="5"/>
<dbReference type="PANTHER" id="PTHR12843">
    <property type="entry name" value="PROTEIN-LYSINE N-METHYLTRANSFERASE METTL10"/>
    <property type="match status" value="1"/>
</dbReference>
<evidence type="ECO:0000256" key="3">
    <source>
        <dbReference type="ARBA" id="ARBA00022679"/>
    </source>
</evidence>
<dbReference type="EMBL" id="AMGY01000003">
    <property type="protein sequence ID" value="EXJ86558.1"/>
    <property type="molecule type" value="Genomic_DNA"/>
</dbReference>
<dbReference type="Gene3D" id="3.40.50.150">
    <property type="entry name" value="Vaccinia Virus protein VP39"/>
    <property type="match status" value="1"/>
</dbReference>
<dbReference type="Pfam" id="PF13847">
    <property type="entry name" value="Methyltransf_31"/>
    <property type="match status" value="1"/>
</dbReference>
<organism evidence="8 9">
    <name type="scientific">Capronia epimyces CBS 606.96</name>
    <dbReference type="NCBI Taxonomy" id="1182542"/>
    <lineage>
        <taxon>Eukaryota</taxon>
        <taxon>Fungi</taxon>
        <taxon>Dikarya</taxon>
        <taxon>Ascomycota</taxon>
        <taxon>Pezizomycotina</taxon>
        <taxon>Eurotiomycetes</taxon>
        <taxon>Chaetothyriomycetidae</taxon>
        <taxon>Chaetothyriales</taxon>
        <taxon>Herpotrichiellaceae</taxon>
        <taxon>Capronia</taxon>
    </lineage>
</organism>
<keyword evidence="2 5" id="KW-0489">Methyltransferase</keyword>
<dbReference type="HAMAP" id="MF_03188">
    <property type="entry name" value="Methyltr_EFM4"/>
    <property type="match status" value="1"/>
</dbReference>
<reference evidence="8 9" key="1">
    <citation type="submission" date="2013-03" db="EMBL/GenBank/DDBJ databases">
        <title>The Genome Sequence of Capronia epimyces CBS 606.96.</title>
        <authorList>
            <consortium name="The Broad Institute Genomics Platform"/>
            <person name="Cuomo C."/>
            <person name="de Hoog S."/>
            <person name="Gorbushina A."/>
            <person name="Walker B."/>
            <person name="Young S.K."/>
            <person name="Zeng Q."/>
            <person name="Gargeya S."/>
            <person name="Fitzgerald M."/>
            <person name="Haas B."/>
            <person name="Abouelleil A."/>
            <person name="Allen A.W."/>
            <person name="Alvarado L."/>
            <person name="Arachchi H.M."/>
            <person name="Berlin A.M."/>
            <person name="Chapman S.B."/>
            <person name="Gainer-Dewar J."/>
            <person name="Goldberg J."/>
            <person name="Griggs A."/>
            <person name="Gujja S."/>
            <person name="Hansen M."/>
            <person name="Howarth C."/>
            <person name="Imamovic A."/>
            <person name="Ireland A."/>
            <person name="Larimer J."/>
            <person name="McCowan C."/>
            <person name="Murphy C."/>
            <person name="Pearson M."/>
            <person name="Poon T.W."/>
            <person name="Priest M."/>
            <person name="Roberts A."/>
            <person name="Saif S."/>
            <person name="Shea T."/>
            <person name="Sisk P."/>
            <person name="Sykes S."/>
            <person name="Wortman J."/>
            <person name="Nusbaum C."/>
            <person name="Birren B."/>
        </authorList>
    </citation>
    <scope>NUCLEOTIDE SEQUENCE [LARGE SCALE GENOMIC DNA]</scope>
    <source>
        <strain evidence="8 9">CBS 606.96</strain>
    </source>
</reference>
<dbReference type="GO" id="GO:0016279">
    <property type="term" value="F:protein-lysine N-methyltransferase activity"/>
    <property type="evidence" value="ECO:0007669"/>
    <property type="project" value="UniProtKB-UniRule"/>
</dbReference>
<feature type="region of interest" description="Disordered" evidence="6">
    <location>
        <begin position="177"/>
        <end position="221"/>
    </location>
</feature>
<evidence type="ECO:0000313" key="9">
    <source>
        <dbReference type="Proteomes" id="UP000019478"/>
    </source>
</evidence>
<sequence>MSAAPSHPAHLDPSELGTKEYWDRYYQNDLDNGSPSSDEDDDDDENNNADADDDDEYHGTGAEPPDPSELESWFDDVGAPQKTLAFLTSTTFPLSPNYIGAGDDDHSDAEGSSTTTATATATDLPPTVLDLGTGNGSALFALRLEGGYTGRMVGVDYSTQSVELARKLWRQYGSSWRASAPAPTNSTSSSSAASTTSASAAPSTTTPTPTSAEPHPDSEPESDITFQVLDLIHDTPAQQAWWPTSAGGFDLVLDKGTFDAISLSSATVTVTVTGTGTVVEPDASPNASQFTPSRDRREWRVCELYPAKVLAMVKPGGFLLVTSCNWTEEEVVAWFTGAESEPQSTGRFEVYDTIKYPVFEFGGQRGQGVASVCFRKVI</sequence>
<feature type="compositionally biased region" description="Low complexity" evidence="6">
    <location>
        <begin position="178"/>
        <end position="212"/>
    </location>
</feature>
<dbReference type="GeneID" id="19167637"/>
<keyword evidence="9" id="KW-1185">Reference proteome</keyword>
<evidence type="ECO:0000256" key="2">
    <source>
        <dbReference type="ARBA" id="ARBA00022603"/>
    </source>
</evidence>
<evidence type="ECO:0000256" key="6">
    <source>
        <dbReference type="SAM" id="MobiDB-lite"/>
    </source>
</evidence>
<keyword evidence="3 5" id="KW-0808">Transferase</keyword>
<evidence type="ECO:0000256" key="1">
    <source>
        <dbReference type="ARBA" id="ARBA00022490"/>
    </source>
</evidence>
<dbReference type="GO" id="GO:0032259">
    <property type="term" value="P:methylation"/>
    <property type="evidence" value="ECO:0007669"/>
    <property type="project" value="UniProtKB-KW"/>
</dbReference>
<dbReference type="CDD" id="cd02440">
    <property type="entry name" value="AdoMet_MTases"/>
    <property type="match status" value="1"/>
</dbReference>
<evidence type="ECO:0000256" key="4">
    <source>
        <dbReference type="ARBA" id="ARBA00022691"/>
    </source>
</evidence>
<dbReference type="Proteomes" id="UP000019478">
    <property type="component" value="Unassembled WGS sequence"/>
</dbReference>
<dbReference type="InterPro" id="IPR025714">
    <property type="entry name" value="Methyltranfer_dom"/>
</dbReference>
<dbReference type="InterPro" id="IPR026635">
    <property type="entry name" value="Efm4/METTL10"/>
</dbReference>
<feature type="region of interest" description="Disordered" evidence="6">
    <location>
        <begin position="1"/>
        <end position="74"/>
    </location>
</feature>
<comment type="caution">
    <text evidence="8">The sequence shown here is derived from an EMBL/GenBank/DDBJ whole genome shotgun (WGS) entry which is preliminary data.</text>
</comment>
<dbReference type="HOGENOM" id="CLU_044783_1_1_1"/>
<dbReference type="RefSeq" id="XP_007731837.1">
    <property type="nucleotide sequence ID" value="XM_007733647.1"/>
</dbReference>
<keyword evidence="5" id="KW-0813">Transport</keyword>
<keyword evidence="4 5" id="KW-0949">S-adenosyl-L-methionine</keyword>
<feature type="compositionally biased region" description="Acidic residues" evidence="6">
    <location>
        <begin position="37"/>
        <end position="56"/>
    </location>
</feature>
<evidence type="ECO:0000256" key="5">
    <source>
        <dbReference type="HAMAP-Rule" id="MF_03188"/>
    </source>
</evidence>
<dbReference type="eggNOG" id="KOG1271">
    <property type="taxonomic scope" value="Eukaryota"/>
</dbReference>
<feature type="domain" description="Methyltransferase" evidence="7">
    <location>
        <begin position="127"/>
        <end position="172"/>
    </location>
</feature>
<proteinExistence type="inferred from homology"/>
<dbReference type="GO" id="GO:0005737">
    <property type="term" value="C:cytoplasm"/>
    <property type="evidence" value="ECO:0007669"/>
    <property type="project" value="UniProtKB-SubCell"/>
</dbReference>
<dbReference type="AlphaFoldDB" id="W9Y239"/>
<dbReference type="InterPro" id="IPR029063">
    <property type="entry name" value="SAM-dependent_MTases_sf"/>
</dbReference>
<gene>
    <name evidence="5" type="primary">EFM4</name>
    <name evidence="8" type="ORF">A1O3_03511</name>
</gene>